<protein>
    <recommendedName>
        <fullName evidence="2">Anti-sigma factor antagonist</fullName>
    </recommendedName>
</protein>
<feature type="region of interest" description="Disordered" evidence="3">
    <location>
        <begin position="105"/>
        <end position="132"/>
    </location>
</feature>
<dbReference type="PANTHER" id="PTHR33495">
    <property type="entry name" value="ANTI-SIGMA FACTOR ANTAGONIST TM_1081-RELATED-RELATED"/>
    <property type="match status" value="1"/>
</dbReference>
<dbReference type="GO" id="GO:0043856">
    <property type="term" value="F:anti-sigma factor antagonist activity"/>
    <property type="evidence" value="ECO:0007669"/>
    <property type="project" value="InterPro"/>
</dbReference>
<dbReference type="PROSITE" id="PS50801">
    <property type="entry name" value="STAS"/>
    <property type="match status" value="1"/>
</dbReference>
<dbReference type="InterPro" id="IPR036513">
    <property type="entry name" value="STAS_dom_sf"/>
</dbReference>
<sequence>MSLPQLNVYRRDRLSRTLITLAGEIDLETAPLVSASLCACLYEGVRTIDVDLTAVTFCDVSGLNAFLRTSEQATRAGGTLRLHHPPRSLRRILTLTGYAFLLNGHPASTDAGTPAPQPPAPQPPAPLSAGPR</sequence>
<dbReference type="PANTHER" id="PTHR33495:SF2">
    <property type="entry name" value="ANTI-SIGMA FACTOR ANTAGONIST TM_1081-RELATED"/>
    <property type="match status" value="1"/>
</dbReference>
<dbReference type="AlphaFoldDB" id="A0AAU2GV00"/>
<feature type="domain" description="STAS" evidence="4">
    <location>
        <begin position="18"/>
        <end position="98"/>
    </location>
</feature>
<evidence type="ECO:0000259" key="4">
    <source>
        <dbReference type="PROSITE" id="PS50801"/>
    </source>
</evidence>
<accession>A0AAU2GV00</accession>
<dbReference type="Pfam" id="PF13466">
    <property type="entry name" value="STAS_2"/>
    <property type="match status" value="1"/>
</dbReference>
<evidence type="ECO:0000313" key="5">
    <source>
        <dbReference type="EMBL" id="WTU39642.1"/>
    </source>
</evidence>
<reference evidence="5" key="1">
    <citation type="submission" date="2022-10" db="EMBL/GenBank/DDBJ databases">
        <title>The complete genomes of actinobacterial strains from the NBC collection.</title>
        <authorList>
            <person name="Joergensen T.S."/>
            <person name="Alvarez Arevalo M."/>
            <person name="Sterndorff E.B."/>
            <person name="Faurdal D."/>
            <person name="Vuksanovic O."/>
            <person name="Mourched A.-S."/>
            <person name="Charusanti P."/>
            <person name="Shaw S."/>
            <person name="Blin K."/>
            <person name="Weber T."/>
        </authorList>
    </citation>
    <scope>NUCLEOTIDE SEQUENCE</scope>
    <source>
        <strain evidence="5">NBC_00060</strain>
    </source>
</reference>
<dbReference type="NCBIfam" id="TIGR00377">
    <property type="entry name" value="ant_ant_sig"/>
    <property type="match status" value="1"/>
</dbReference>
<comment type="similarity">
    <text evidence="1 2">Belongs to the anti-sigma-factor antagonist family.</text>
</comment>
<name>A0AAU2GV00_9ACTN</name>
<feature type="compositionally biased region" description="Pro residues" evidence="3">
    <location>
        <begin position="115"/>
        <end position="126"/>
    </location>
</feature>
<gene>
    <name evidence="5" type="ORF">OHV25_08680</name>
</gene>
<dbReference type="InterPro" id="IPR002645">
    <property type="entry name" value="STAS_dom"/>
</dbReference>
<evidence type="ECO:0000256" key="1">
    <source>
        <dbReference type="ARBA" id="ARBA00009013"/>
    </source>
</evidence>
<evidence type="ECO:0000256" key="3">
    <source>
        <dbReference type="SAM" id="MobiDB-lite"/>
    </source>
</evidence>
<dbReference type="EMBL" id="CP108253">
    <property type="protein sequence ID" value="WTU39642.1"/>
    <property type="molecule type" value="Genomic_DNA"/>
</dbReference>
<dbReference type="SUPFAM" id="SSF52091">
    <property type="entry name" value="SpoIIaa-like"/>
    <property type="match status" value="1"/>
</dbReference>
<dbReference type="InterPro" id="IPR058548">
    <property type="entry name" value="MlaB-like_STAS"/>
</dbReference>
<evidence type="ECO:0000256" key="2">
    <source>
        <dbReference type="RuleBase" id="RU003749"/>
    </source>
</evidence>
<organism evidence="5">
    <name type="scientific">Streptomyces sp. NBC_00060</name>
    <dbReference type="NCBI Taxonomy" id="2975636"/>
    <lineage>
        <taxon>Bacteria</taxon>
        <taxon>Bacillati</taxon>
        <taxon>Actinomycetota</taxon>
        <taxon>Actinomycetes</taxon>
        <taxon>Kitasatosporales</taxon>
        <taxon>Streptomycetaceae</taxon>
        <taxon>Streptomyces</taxon>
    </lineage>
</organism>
<dbReference type="InterPro" id="IPR003658">
    <property type="entry name" value="Anti-sigma_ant"/>
</dbReference>
<dbReference type="Gene3D" id="3.30.750.24">
    <property type="entry name" value="STAS domain"/>
    <property type="match status" value="1"/>
</dbReference>
<dbReference type="CDD" id="cd07043">
    <property type="entry name" value="STAS_anti-anti-sigma_factors"/>
    <property type="match status" value="1"/>
</dbReference>
<proteinExistence type="inferred from homology"/>